<dbReference type="GeneID" id="78773775"/>
<dbReference type="Pfam" id="PF12078">
    <property type="entry name" value="DUF3557"/>
    <property type="match status" value="1"/>
</dbReference>
<evidence type="ECO:0000313" key="1">
    <source>
        <dbReference type="EMBL" id="KAF1764069.1"/>
    </source>
</evidence>
<comment type="caution">
    <text evidence="1">The sequence shown here is derived from an EMBL/GenBank/DDBJ whole genome shotgun (WGS) entry which is preliminary data.</text>
</comment>
<dbReference type="AlphaFoldDB" id="A0A6A5HAI0"/>
<dbReference type="EMBL" id="WUAV01000002">
    <property type="protein sequence ID" value="KAF1764069.1"/>
    <property type="molecule type" value="Genomic_DNA"/>
</dbReference>
<dbReference type="KEGG" id="crq:GCK72_004015"/>
<organism evidence="1 2">
    <name type="scientific">Caenorhabditis remanei</name>
    <name type="common">Caenorhabditis vulgaris</name>
    <dbReference type="NCBI Taxonomy" id="31234"/>
    <lineage>
        <taxon>Eukaryota</taxon>
        <taxon>Metazoa</taxon>
        <taxon>Ecdysozoa</taxon>
        <taxon>Nematoda</taxon>
        <taxon>Chromadorea</taxon>
        <taxon>Rhabditida</taxon>
        <taxon>Rhabditina</taxon>
        <taxon>Rhabditomorpha</taxon>
        <taxon>Rhabditoidea</taxon>
        <taxon>Rhabditidae</taxon>
        <taxon>Peloderinae</taxon>
        <taxon>Caenorhabditis</taxon>
    </lineage>
</organism>
<dbReference type="PANTHER" id="PTHR31379:SF1">
    <property type="entry name" value="F-BOX C PROTEIN-RELATED"/>
    <property type="match status" value="1"/>
</dbReference>
<dbReference type="RefSeq" id="XP_053588601.1">
    <property type="nucleotide sequence ID" value="XM_053724407.1"/>
</dbReference>
<proteinExistence type="predicted"/>
<dbReference type="Proteomes" id="UP000483820">
    <property type="component" value="Chromosome II"/>
</dbReference>
<accession>A0A6A5HAI0</accession>
<evidence type="ECO:0000313" key="2">
    <source>
        <dbReference type="Proteomes" id="UP000483820"/>
    </source>
</evidence>
<protein>
    <submittedName>
        <fullName evidence="1">Uncharacterized protein</fullName>
    </submittedName>
</protein>
<sequence>MEPNLRIQLSLHSPAIRFAEKATPMKIDNLQLDRTMIKINNTQYKLGVIRIYNGDDKPHVTDRLNWIRCLEHREPDQVEQDNTAGGLTYDLNEYGSRDYSCEYVLLPGDIIIDQDREGDERSRVGELQYRRIILRGAMIRQGLEQDPENPLAVQNDEVYAQDCRIIESNQWSVLPHQLQEDGGVYPFENYLQLTIGTEGSESSKRIKRVIYAKKIPEAMKHLLTMILGNRKKNLDVENFKCADRGILRVPQGLKLTIRKILVGNNLVKTLDALQPVMGSTFDTIEMTDREYTLEDIQHPAIKNAKKVILTCWCQGVDFMLDTLAARNEKL</sequence>
<dbReference type="PANTHER" id="PTHR31379">
    <property type="entry name" value="F-BOX C PROTEIN-RELATED-RELATED"/>
    <property type="match status" value="1"/>
</dbReference>
<dbReference type="InterPro" id="IPR021942">
    <property type="entry name" value="DUF3557"/>
</dbReference>
<name>A0A6A5HAI0_CAERE</name>
<dbReference type="CTD" id="78773775"/>
<gene>
    <name evidence="1" type="ORF">GCK72_004015</name>
</gene>
<reference evidence="1 2" key="1">
    <citation type="submission" date="2019-12" db="EMBL/GenBank/DDBJ databases">
        <title>Chromosome-level assembly of the Caenorhabditis remanei genome.</title>
        <authorList>
            <person name="Teterina A.A."/>
            <person name="Willis J.H."/>
            <person name="Phillips P.C."/>
        </authorList>
    </citation>
    <scope>NUCLEOTIDE SEQUENCE [LARGE SCALE GENOMIC DNA]</scope>
    <source>
        <strain evidence="1 2">PX506</strain>
        <tissue evidence="1">Whole organism</tissue>
    </source>
</reference>